<feature type="compositionally biased region" description="Polar residues" evidence="1">
    <location>
        <begin position="88"/>
        <end position="124"/>
    </location>
</feature>
<feature type="region of interest" description="Disordered" evidence="1">
    <location>
        <begin position="447"/>
        <end position="483"/>
    </location>
</feature>
<feature type="region of interest" description="Disordered" evidence="1">
    <location>
        <begin position="356"/>
        <end position="396"/>
    </location>
</feature>
<feature type="transmembrane region" description="Helical" evidence="2">
    <location>
        <begin position="272"/>
        <end position="298"/>
    </location>
</feature>
<keyword evidence="2" id="KW-0472">Membrane</keyword>
<reference evidence="3" key="1">
    <citation type="submission" date="2022-11" db="UniProtKB">
        <authorList>
            <consortium name="EnsemblMetazoa"/>
        </authorList>
    </citation>
    <scope>IDENTIFICATION</scope>
</reference>
<dbReference type="EnsemblMetazoa" id="XM_038201695.1">
    <property type="protein sequence ID" value="XP_038057623.1"/>
    <property type="gene ID" value="LOC119729165"/>
</dbReference>
<feature type="region of interest" description="Disordered" evidence="1">
    <location>
        <begin position="174"/>
        <end position="201"/>
    </location>
</feature>
<accession>A0A914A179</accession>
<dbReference type="AlphaFoldDB" id="A0A914A179"/>
<keyword evidence="2" id="KW-0812">Transmembrane</keyword>
<protein>
    <submittedName>
        <fullName evidence="3">Uncharacterized protein</fullName>
    </submittedName>
</protein>
<feature type="compositionally biased region" description="Polar residues" evidence="1">
    <location>
        <begin position="180"/>
        <end position="201"/>
    </location>
</feature>
<dbReference type="GeneID" id="119729165"/>
<evidence type="ECO:0000256" key="2">
    <source>
        <dbReference type="SAM" id="Phobius"/>
    </source>
</evidence>
<evidence type="ECO:0000313" key="3">
    <source>
        <dbReference type="EnsemblMetazoa" id="XP_038057623.1"/>
    </source>
</evidence>
<dbReference type="RefSeq" id="XP_038057623.1">
    <property type="nucleotide sequence ID" value="XM_038201695.1"/>
</dbReference>
<name>A0A914A179_PATMI</name>
<dbReference type="Proteomes" id="UP000887568">
    <property type="component" value="Unplaced"/>
</dbReference>
<feature type="compositionally biased region" description="Basic residues" evidence="1">
    <location>
        <begin position="374"/>
        <end position="388"/>
    </location>
</feature>
<keyword evidence="2" id="KW-1133">Transmembrane helix</keyword>
<organism evidence="3 4">
    <name type="scientific">Patiria miniata</name>
    <name type="common">Bat star</name>
    <name type="synonym">Asterina miniata</name>
    <dbReference type="NCBI Taxonomy" id="46514"/>
    <lineage>
        <taxon>Eukaryota</taxon>
        <taxon>Metazoa</taxon>
        <taxon>Echinodermata</taxon>
        <taxon>Eleutherozoa</taxon>
        <taxon>Asterozoa</taxon>
        <taxon>Asteroidea</taxon>
        <taxon>Valvatacea</taxon>
        <taxon>Valvatida</taxon>
        <taxon>Asterinidae</taxon>
        <taxon>Patiria</taxon>
    </lineage>
</organism>
<feature type="compositionally biased region" description="Polar residues" evidence="1">
    <location>
        <begin position="47"/>
        <end position="78"/>
    </location>
</feature>
<dbReference type="OMA" id="RYYNFKK"/>
<feature type="compositionally biased region" description="Basic and acidic residues" evidence="1">
    <location>
        <begin position="362"/>
        <end position="371"/>
    </location>
</feature>
<keyword evidence="4" id="KW-1185">Reference proteome</keyword>
<dbReference type="OrthoDB" id="10526201at2759"/>
<feature type="compositionally biased region" description="Low complexity" evidence="1">
    <location>
        <begin position="464"/>
        <end position="475"/>
    </location>
</feature>
<sequence length="497" mass="52868">MEQRARGAHHRERLGRGLACVLVLWTCANFIIHVSADTTAALTATTQPPNADRSTSSGTLKPQTSSSGSDSPATTLPEPNSLPPETPSPANLGTTVSVPSTIIPTKSSSDFPTTRLPATQSSATAVDRLSTTTSTFATTIGPSKAPTTPLNTTTNSTSLKTVTPADYVIHDVTWNPAPTPETTRVATTPQGDQTSSAVLGSTSGSVNAVTTAAPTVTSTEFETSVVVVLETVVLEITDGQETVEYVTPNGNTTIGGGPGLDPDREKDELKKLLFIVGGSIGGALVAILIIFAIVYRFAKRRKQRANSRYYNFKKKKSNYEKVLHLQEYYGEVDTDNSSAGTGAAWVFQENEGDASKTITLELDPKDKEKPVGRSGRRHKSRNKNKNNRNKSGVGRGNYQVLAEMFPTRNIPPDVLLSADGAVHSNSEDEEGAILDTCFGASLVAHSPEDRSDVGSAAASDRLSSKGSFNSGGKSSWPAWNNRPYVTIRPEDDTVVEL</sequence>
<evidence type="ECO:0000256" key="1">
    <source>
        <dbReference type="SAM" id="MobiDB-lite"/>
    </source>
</evidence>
<proteinExistence type="predicted"/>
<feature type="region of interest" description="Disordered" evidence="1">
    <location>
        <begin position="45"/>
        <end position="127"/>
    </location>
</feature>
<evidence type="ECO:0000313" key="4">
    <source>
        <dbReference type="Proteomes" id="UP000887568"/>
    </source>
</evidence>